<sequence length="121" mass="13656">MSCRLEIWITSQKWMTLHENEEKEVLVGNSSLQRGLYVSGMKKMDGDCKAKLAAGTVGFEAGVSLFTDPISDFDEEVLHGFNCVLEIDTLGERRRVICEKTCTDRVVLWKVICENVVKIRG</sequence>
<proteinExistence type="predicted"/>
<dbReference type="EMBL" id="BMAU01021011">
    <property type="protein sequence ID" value="GFX86587.1"/>
    <property type="molecule type" value="Genomic_DNA"/>
</dbReference>
<gene>
    <name evidence="1" type="ORF">TNCV_462071</name>
</gene>
<name>A0A8X6R688_TRICX</name>
<organism evidence="1 2">
    <name type="scientific">Trichonephila clavipes</name>
    <name type="common">Golden silk orbweaver</name>
    <name type="synonym">Nephila clavipes</name>
    <dbReference type="NCBI Taxonomy" id="2585209"/>
    <lineage>
        <taxon>Eukaryota</taxon>
        <taxon>Metazoa</taxon>
        <taxon>Ecdysozoa</taxon>
        <taxon>Arthropoda</taxon>
        <taxon>Chelicerata</taxon>
        <taxon>Arachnida</taxon>
        <taxon>Araneae</taxon>
        <taxon>Araneomorphae</taxon>
        <taxon>Entelegynae</taxon>
        <taxon>Araneoidea</taxon>
        <taxon>Nephilidae</taxon>
        <taxon>Trichonephila</taxon>
    </lineage>
</organism>
<reference evidence="1" key="1">
    <citation type="submission" date="2020-08" db="EMBL/GenBank/DDBJ databases">
        <title>Multicomponent nature underlies the extraordinary mechanical properties of spider dragline silk.</title>
        <authorList>
            <person name="Kono N."/>
            <person name="Nakamura H."/>
            <person name="Mori M."/>
            <person name="Yoshida Y."/>
            <person name="Ohtoshi R."/>
            <person name="Malay A.D."/>
            <person name="Moran D.A.P."/>
            <person name="Tomita M."/>
            <person name="Numata K."/>
            <person name="Arakawa K."/>
        </authorList>
    </citation>
    <scope>NUCLEOTIDE SEQUENCE</scope>
</reference>
<dbReference type="Proteomes" id="UP000887159">
    <property type="component" value="Unassembled WGS sequence"/>
</dbReference>
<evidence type="ECO:0000313" key="2">
    <source>
        <dbReference type="Proteomes" id="UP000887159"/>
    </source>
</evidence>
<comment type="caution">
    <text evidence="1">The sequence shown here is derived from an EMBL/GenBank/DDBJ whole genome shotgun (WGS) entry which is preliminary data.</text>
</comment>
<evidence type="ECO:0000313" key="1">
    <source>
        <dbReference type="EMBL" id="GFX86587.1"/>
    </source>
</evidence>
<accession>A0A8X6R688</accession>
<protein>
    <submittedName>
        <fullName evidence="1">Uncharacterized protein</fullName>
    </submittedName>
</protein>
<dbReference type="AlphaFoldDB" id="A0A8X6R688"/>
<keyword evidence="2" id="KW-1185">Reference proteome</keyword>